<protein>
    <submittedName>
        <fullName evidence="4">Unnamed protein product</fullName>
    </submittedName>
</protein>
<proteinExistence type="predicted"/>
<evidence type="ECO:0000313" key="4">
    <source>
        <dbReference type="EMBL" id="GMF15100.1"/>
    </source>
</evidence>
<dbReference type="EMBL" id="BSXW01000215">
    <property type="protein sequence ID" value="GMF15100.1"/>
    <property type="molecule type" value="Genomic_DNA"/>
</dbReference>
<dbReference type="Proteomes" id="UP001165083">
    <property type="component" value="Unassembled WGS sequence"/>
</dbReference>
<organism evidence="4 5">
    <name type="scientific">Phytophthora lilii</name>
    <dbReference type="NCBI Taxonomy" id="2077276"/>
    <lineage>
        <taxon>Eukaryota</taxon>
        <taxon>Sar</taxon>
        <taxon>Stramenopiles</taxon>
        <taxon>Oomycota</taxon>
        <taxon>Peronosporomycetes</taxon>
        <taxon>Peronosporales</taxon>
        <taxon>Peronosporaceae</taxon>
        <taxon>Phytophthora</taxon>
    </lineage>
</organism>
<feature type="signal peptide" evidence="3">
    <location>
        <begin position="1"/>
        <end position="24"/>
    </location>
</feature>
<keyword evidence="3" id="KW-0732">Signal</keyword>
<keyword evidence="2" id="KW-0812">Transmembrane</keyword>
<comment type="caution">
    <text evidence="4">The sequence shown here is derived from an EMBL/GenBank/DDBJ whole genome shotgun (WGS) entry which is preliminary data.</text>
</comment>
<feature type="transmembrane region" description="Helical" evidence="2">
    <location>
        <begin position="167"/>
        <end position="185"/>
    </location>
</feature>
<accession>A0A9W6TKE9</accession>
<dbReference type="AlphaFoldDB" id="A0A9W6TKE9"/>
<keyword evidence="2" id="KW-0472">Membrane</keyword>
<feature type="region of interest" description="Disordered" evidence="1">
    <location>
        <begin position="35"/>
        <end position="56"/>
    </location>
</feature>
<reference evidence="4" key="1">
    <citation type="submission" date="2023-04" db="EMBL/GenBank/DDBJ databases">
        <title>Phytophthora lilii NBRC 32176.</title>
        <authorList>
            <person name="Ichikawa N."/>
            <person name="Sato H."/>
            <person name="Tonouchi N."/>
        </authorList>
    </citation>
    <scope>NUCLEOTIDE SEQUENCE</scope>
    <source>
        <strain evidence="4">NBRC 32176</strain>
    </source>
</reference>
<evidence type="ECO:0000256" key="3">
    <source>
        <dbReference type="SAM" id="SignalP"/>
    </source>
</evidence>
<keyword evidence="2" id="KW-1133">Transmembrane helix</keyword>
<keyword evidence="5" id="KW-1185">Reference proteome</keyword>
<evidence type="ECO:0000313" key="5">
    <source>
        <dbReference type="Proteomes" id="UP001165083"/>
    </source>
</evidence>
<name>A0A9W6TKE9_9STRA</name>
<feature type="chain" id="PRO_5040833035" evidence="3">
    <location>
        <begin position="25"/>
        <end position="208"/>
    </location>
</feature>
<evidence type="ECO:0000256" key="1">
    <source>
        <dbReference type="SAM" id="MobiDB-lite"/>
    </source>
</evidence>
<gene>
    <name evidence="4" type="ORF">Plil01_000511900</name>
</gene>
<evidence type="ECO:0000256" key="2">
    <source>
        <dbReference type="SAM" id="Phobius"/>
    </source>
</evidence>
<dbReference type="PROSITE" id="PS51257">
    <property type="entry name" value="PROKAR_LIPOPROTEIN"/>
    <property type="match status" value="1"/>
</dbReference>
<sequence length="208" mass="23352">MRFSFIFVLLAATFVAICGCIASAEDILPVNAHGTRAPIPEDNREGNEPADPEDEERNAFTNKLETIMQKVRFTKVKAFCGKLISSQLKTWNGEPINIKDLKAQLSKKPDPARVKEALQSPELKNVKPPAHKGDLPTAADVTAMRSFSAKNSEDANNILLWVYDLEWVLIALFGFTVLPVVAFIYSHTEYMVTHGNWRQLTISEHRKQ</sequence>